<evidence type="ECO:0000256" key="6">
    <source>
        <dbReference type="ARBA" id="ARBA00023239"/>
    </source>
</evidence>
<dbReference type="InterPro" id="IPR014732">
    <property type="entry name" value="OMPdecase"/>
</dbReference>
<sequence>MTRFLTGEDRLATGLGGLFWTRKGRTMRPVIIALDFPSQATALDFLTPFAQTPNLFVKVGMELFYTAGPEILKALRQRGIQVFLDLKCYDIPHTVEQTMAQLGRQGVALVTIHAAGGAAMINAAKRGLVTGAQAAGVTPAKLLAVTQLTSTTETQMQTEQLVQADMPTAVQHLARLAWQNGADGVIAAAPEDPVIHAATAPDFLCINPGIRLAADAVDDQKRVVTPGRAAELGSNGLVVGRSITRAQDPVAAYQRILQEWGD</sequence>
<evidence type="ECO:0000256" key="7">
    <source>
        <dbReference type="ARBA" id="ARBA00049157"/>
    </source>
</evidence>
<dbReference type="CDD" id="cd04725">
    <property type="entry name" value="OMP_decarboxylase_like"/>
    <property type="match status" value="1"/>
</dbReference>
<comment type="caution">
    <text evidence="14">The sequence shown here is derived from an EMBL/GenBank/DDBJ whole genome shotgun (WGS) entry which is preliminary data.</text>
</comment>
<dbReference type="PROSITE" id="PS00156">
    <property type="entry name" value="OMPDECASE"/>
    <property type="match status" value="1"/>
</dbReference>
<dbReference type="Gene3D" id="3.20.20.70">
    <property type="entry name" value="Aldolase class I"/>
    <property type="match status" value="1"/>
</dbReference>
<reference evidence="14 15" key="1">
    <citation type="journal article" date="2015" name="Genome Announc.">
        <title>Expanding the biotechnology potential of lactobacilli through comparative genomics of 213 strains and associated genera.</title>
        <authorList>
            <person name="Sun Z."/>
            <person name="Harris H.M."/>
            <person name="McCann A."/>
            <person name="Guo C."/>
            <person name="Argimon S."/>
            <person name="Zhang W."/>
            <person name="Yang X."/>
            <person name="Jeffery I.B."/>
            <person name="Cooney J.C."/>
            <person name="Kagawa T.F."/>
            <person name="Liu W."/>
            <person name="Song Y."/>
            <person name="Salvetti E."/>
            <person name="Wrobel A."/>
            <person name="Rasinkangas P."/>
            <person name="Parkhill J."/>
            <person name="Rea M.C."/>
            <person name="O'Sullivan O."/>
            <person name="Ritari J."/>
            <person name="Douillard F.P."/>
            <person name="Paul Ross R."/>
            <person name="Yang R."/>
            <person name="Briner A.E."/>
            <person name="Felis G.E."/>
            <person name="de Vos W.M."/>
            <person name="Barrangou R."/>
            <person name="Klaenhammer T.R."/>
            <person name="Caufield P.W."/>
            <person name="Cui Y."/>
            <person name="Zhang H."/>
            <person name="O'Toole P.W."/>
        </authorList>
    </citation>
    <scope>NUCLEOTIDE SEQUENCE [LARGE SCALE GENOMIC DNA]</scope>
    <source>
        <strain evidence="14 15">DSM 19394</strain>
    </source>
</reference>
<evidence type="ECO:0000313" key="14">
    <source>
        <dbReference type="EMBL" id="KRK96071.1"/>
    </source>
</evidence>
<organism evidence="14 15">
    <name type="scientific">Levilactobacillus acidifarinae DSM 19394 = JCM 15949</name>
    <dbReference type="NCBI Taxonomy" id="1423715"/>
    <lineage>
        <taxon>Bacteria</taxon>
        <taxon>Bacillati</taxon>
        <taxon>Bacillota</taxon>
        <taxon>Bacilli</taxon>
        <taxon>Lactobacillales</taxon>
        <taxon>Lactobacillaceae</taxon>
        <taxon>Levilactobacillus</taxon>
    </lineage>
</organism>
<comment type="pathway">
    <text evidence="2 9 12">Pyrimidine metabolism; UMP biosynthesis via de novo pathway; UMP from orotate: step 2/2.</text>
</comment>
<evidence type="ECO:0000256" key="10">
    <source>
        <dbReference type="PIRSR" id="PIRSR614732-1"/>
    </source>
</evidence>
<dbReference type="SMART" id="SM00934">
    <property type="entry name" value="OMPdecase"/>
    <property type="match status" value="1"/>
</dbReference>
<evidence type="ECO:0000256" key="11">
    <source>
        <dbReference type="PIRSR" id="PIRSR614732-2"/>
    </source>
</evidence>
<dbReference type="FunFam" id="3.20.20.70:FF:000015">
    <property type="entry name" value="Orotidine 5'-phosphate decarboxylase"/>
    <property type="match status" value="1"/>
</dbReference>
<feature type="active site" description="Proton donor" evidence="9">
    <location>
        <position position="87"/>
    </location>
</feature>
<proteinExistence type="inferred from homology"/>
<feature type="active site" description="For OMPdecase activity" evidence="10">
    <location>
        <position position="85"/>
    </location>
</feature>
<feature type="binding site" evidence="9 11">
    <location>
        <position position="240"/>
    </location>
    <ligand>
        <name>substrate</name>
    </ligand>
</feature>
<dbReference type="PATRIC" id="fig|1423715.3.peg.2615"/>
<feature type="binding site" evidence="9">
    <location>
        <begin position="85"/>
        <end position="94"/>
    </location>
    <ligand>
        <name>substrate</name>
    </ligand>
</feature>
<dbReference type="InterPro" id="IPR047596">
    <property type="entry name" value="OMPdecase_bac"/>
</dbReference>
<dbReference type="GO" id="GO:0006207">
    <property type="term" value="P:'de novo' pyrimidine nucleobase biosynthetic process"/>
    <property type="evidence" value="ECO:0007669"/>
    <property type="project" value="InterPro"/>
</dbReference>
<keyword evidence="15" id="KW-1185">Reference proteome</keyword>
<comment type="subunit">
    <text evidence="3 9">Homodimer.</text>
</comment>
<feature type="binding site" evidence="9 11">
    <location>
        <position position="241"/>
    </location>
    <ligand>
        <name>substrate</name>
    </ligand>
</feature>
<dbReference type="PANTHER" id="PTHR32119:SF2">
    <property type="entry name" value="OROTIDINE 5'-PHOSPHATE DECARBOXYLASE"/>
    <property type="match status" value="1"/>
</dbReference>
<evidence type="ECO:0000256" key="5">
    <source>
        <dbReference type="ARBA" id="ARBA00022975"/>
    </source>
</evidence>
<feature type="domain" description="Orotidine 5'-phosphate decarboxylase" evidence="13">
    <location>
        <begin position="29"/>
        <end position="256"/>
    </location>
</feature>
<feature type="binding site" evidence="9 11">
    <location>
        <position position="35"/>
    </location>
    <ligand>
        <name>substrate</name>
    </ligand>
</feature>
<dbReference type="Proteomes" id="UP000051955">
    <property type="component" value="Unassembled WGS sequence"/>
</dbReference>
<feature type="binding site" evidence="9 11">
    <location>
        <position position="149"/>
    </location>
    <ligand>
        <name>substrate</name>
    </ligand>
</feature>
<comment type="function">
    <text evidence="1 9">Catalyzes the decarboxylation of orotidine 5'-monophosphate (OMP) to uridine 5'-monophosphate (UMP).</text>
</comment>
<evidence type="ECO:0000256" key="4">
    <source>
        <dbReference type="ARBA" id="ARBA00022793"/>
    </source>
</evidence>
<dbReference type="UniPathway" id="UPA00070">
    <property type="reaction ID" value="UER00120"/>
</dbReference>
<feature type="active site" description="For OMPdecase activity" evidence="10">
    <location>
        <position position="90"/>
    </location>
</feature>
<dbReference type="InterPro" id="IPR001754">
    <property type="entry name" value="OMPdeCOase_dom"/>
</dbReference>
<keyword evidence="6 9" id="KW-0456">Lyase</keyword>
<dbReference type="InterPro" id="IPR013785">
    <property type="entry name" value="Aldolase_TIM"/>
</dbReference>
<dbReference type="Pfam" id="PF00215">
    <property type="entry name" value="OMPdecase"/>
    <property type="match status" value="1"/>
</dbReference>
<evidence type="ECO:0000313" key="15">
    <source>
        <dbReference type="Proteomes" id="UP000051955"/>
    </source>
</evidence>
<evidence type="ECO:0000256" key="3">
    <source>
        <dbReference type="ARBA" id="ARBA00011738"/>
    </source>
</evidence>
<evidence type="ECO:0000256" key="1">
    <source>
        <dbReference type="ARBA" id="ARBA00002356"/>
    </source>
</evidence>
<dbReference type="NCBIfam" id="TIGR01740">
    <property type="entry name" value="pyrF"/>
    <property type="match status" value="1"/>
</dbReference>
<evidence type="ECO:0000256" key="8">
    <source>
        <dbReference type="ARBA" id="ARBA00061012"/>
    </source>
</evidence>
<feature type="binding site" evidence="9 11">
    <location>
        <position position="211"/>
    </location>
    <ligand>
        <name>substrate</name>
    </ligand>
</feature>
<comment type="catalytic activity">
    <reaction evidence="7 9 12">
        <text>orotidine 5'-phosphate + H(+) = UMP + CO2</text>
        <dbReference type="Rhea" id="RHEA:11596"/>
        <dbReference type="ChEBI" id="CHEBI:15378"/>
        <dbReference type="ChEBI" id="CHEBI:16526"/>
        <dbReference type="ChEBI" id="CHEBI:57538"/>
        <dbReference type="ChEBI" id="CHEBI:57865"/>
        <dbReference type="EC" id="4.1.1.23"/>
    </reaction>
</comment>
<evidence type="ECO:0000256" key="12">
    <source>
        <dbReference type="RuleBase" id="RU000512"/>
    </source>
</evidence>
<dbReference type="STRING" id="1423715.FD25_GL002534"/>
<dbReference type="GO" id="GO:0044205">
    <property type="term" value="P:'de novo' UMP biosynthetic process"/>
    <property type="evidence" value="ECO:0007669"/>
    <property type="project" value="UniProtKB-UniRule"/>
</dbReference>
<dbReference type="PANTHER" id="PTHR32119">
    <property type="entry name" value="OROTIDINE 5'-PHOSPHATE DECARBOXYLASE"/>
    <property type="match status" value="1"/>
</dbReference>
<dbReference type="SUPFAM" id="SSF51366">
    <property type="entry name" value="Ribulose-phoshate binding barrel"/>
    <property type="match status" value="1"/>
</dbReference>
<dbReference type="GO" id="GO:0004590">
    <property type="term" value="F:orotidine-5'-phosphate decarboxylase activity"/>
    <property type="evidence" value="ECO:0007669"/>
    <property type="project" value="UniProtKB-UniRule"/>
</dbReference>
<dbReference type="EMBL" id="AZDV01000005">
    <property type="protein sequence ID" value="KRK96071.1"/>
    <property type="molecule type" value="Genomic_DNA"/>
</dbReference>
<protein>
    <recommendedName>
        <fullName evidence="9">Orotidine 5'-phosphate decarboxylase</fullName>
        <ecNumber evidence="9">4.1.1.23</ecNumber>
    </recommendedName>
    <alternativeName>
        <fullName evidence="9">OMP decarboxylase</fullName>
        <shortName evidence="9">OMPDCase</shortName>
        <shortName evidence="9">OMPdecase</shortName>
    </alternativeName>
</protein>
<dbReference type="InterPro" id="IPR011060">
    <property type="entry name" value="RibuloseP-bd_barrel"/>
</dbReference>
<accession>A0A0R1LWK0</accession>
<feature type="active site" description="For OMPdecase activity" evidence="10">
    <location>
        <position position="87"/>
    </location>
</feature>
<dbReference type="GO" id="GO:0005829">
    <property type="term" value="C:cytosol"/>
    <property type="evidence" value="ECO:0007669"/>
    <property type="project" value="TreeGrafter"/>
</dbReference>
<evidence type="ECO:0000256" key="9">
    <source>
        <dbReference type="HAMAP-Rule" id="MF_01200"/>
    </source>
</evidence>
<dbReference type="NCBIfam" id="NF001273">
    <property type="entry name" value="PRK00230.1"/>
    <property type="match status" value="1"/>
</dbReference>
<keyword evidence="5 9" id="KW-0665">Pyrimidine biosynthesis</keyword>
<feature type="binding site" evidence="9 11">
    <location>
        <position position="58"/>
    </location>
    <ligand>
        <name>substrate</name>
    </ligand>
</feature>
<gene>
    <name evidence="9" type="primary">pyrF</name>
    <name evidence="14" type="ORF">FD25_GL002534</name>
</gene>
<comment type="similarity">
    <text evidence="8 9">Belongs to the OMP decarboxylase family. Type 1 subfamily.</text>
</comment>
<dbReference type="AlphaFoldDB" id="A0A0R1LWK0"/>
<name>A0A0R1LWK0_9LACO</name>
<dbReference type="HAMAP" id="MF_01200_B">
    <property type="entry name" value="OMPdecase_type1_B"/>
    <property type="match status" value="1"/>
</dbReference>
<evidence type="ECO:0000259" key="13">
    <source>
        <dbReference type="SMART" id="SM00934"/>
    </source>
</evidence>
<keyword evidence="4 9" id="KW-0210">Decarboxylase</keyword>
<feature type="binding site" evidence="9 11">
    <location>
        <position position="220"/>
    </location>
    <ligand>
        <name>substrate</name>
    </ligand>
</feature>
<evidence type="ECO:0000256" key="2">
    <source>
        <dbReference type="ARBA" id="ARBA00004861"/>
    </source>
</evidence>
<dbReference type="EC" id="4.1.1.23" evidence="9"/>
<dbReference type="InterPro" id="IPR018089">
    <property type="entry name" value="OMPdecase_AS"/>
</dbReference>